<sequence>MASELTCIEILPTAAHTYSVIWLHGLGADGHDFEGIVPELHLHAAAHIHFIFPNAPIQAVTINGGAKMRSWYDILEATLDRKVDTDGIYQSAAAINLLIQKEIDKGIPADHILLAGFSQGGVIALHTGLRYPHKLAGIVALSTYLPTVGQLKTEGSAANYNTPIFMAHGILDNVVAIETAKAAYDALNALAYHVKWHDYLMEHSVCIEEIQHIAAFINARFQ</sequence>
<dbReference type="PANTHER" id="PTHR10655">
    <property type="entry name" value="LYSOPHOSPHOLIPASE-RELATED"/>
    <property type="match status" value="1"/>
</dbReference>
<dbReference type="Pfam" id="PF02230">
    <property type="entry name" value="Abhydrolase_2"/>
    <property type="match status" value="1"/>
</dbReference>
<protein>
    <submittedName>
        <fullName evidence="4">Carboxylesterase</fullName>
    </submittedName>
</protein>
<keyword evidence="2" id="KW-0378">Hydrolase</keyword>
<organism evidence="4 5">
    <name type="scientific">Methylovulum psychrotolerans</name>
    <dbReference type="NCBI Taxonomy" id="1704499"/>
    <lineage>
        <taxon>Bacteria</taxon>
        <taxon>Pseudomonadati</taxon>
        <taxon>Pseudomonadota</taxon>
        <taxon>Gammaproteobacteria</taxon>
        <taxon>Methylococcales</taxon>
        <taxon>Methylococcaceae</taxon>
        <taxon>Methylovulum</taxon>
    </lineage>
</organism>
<reference evidence="4 5" key="1">
    <citation type="submission" date="2017-11" db="EMBL/GenBank/DDBJ databases">
        <title>Draft Genome Sequence of Methylobacter psychrotolerans Sph1T, an Obligate Methanotroph from Low-Temperature Environments.</title>
        <authorList>
            <person name="Oshkin I.Y."/>
            <person name="Miroshnikov K."/>
            <person name="Belova S.E."/>
            <person name="Korzhenkov A."/>
            <person name="Toshchakov S.V."/>
            <person name="Dedysh S.N."/>
        </authorList>
    </citation>
    <scope>NUCLEOTIDE SEQUENCE [LARGE SCALE GENOMIC DNA]</scope>
    <source>
        <strain evidence="4 5">Sph1</strain>
    </source>
</reference>
<dbReference type="AlphaFoldDB" id="A0A2S5CM26"/>
<dbReference type="SUPFAM" id="SSF53474">
    <property type="entry name" value="alpha/beta-Hydrolases"/>
    <property type="match status" value="1"/>
</dbReference>
<evidence type="ECO:0000259" key="3">
    <source>
        <dbReference type="Pfam" id="PF02230"/>
    </source>
</evidence>
<comment type="caution">
    <text evidence="4">The sequence shown here is derived from an EMBL/GenBank/DDBJ whole genome shotgun (WGS) entry which is preliminary data.</text>
</comment>
<dbReference type="InterPro" id="IPR050565">
    <property type="entry name" value="LYPA1-2/EST-like"/>
</dbReference>
<evidence type="ECO:0000313" key="4">
    <source>
        <dbReference type="EMBL" id="POZ51828.1"/>
    </source>
</evidence>
<feature type="domain" description="Phospholipase/carboxylesterase/thioesterase" evidence="3">
    <location>
        <begin position="12"/>
        <end position="219"/>
    </location>
</feature>
<accession>A0A2S5CM26</accession>
<gene>
    <name evidence="4" type="ORF">AADEFJLK_02044</name>
</gene>
<dbReference type="RefSeq" id="WP_103974190.1">
    <property type="nucleotide sequence ID" value="NZ_PGFZ01000004.1"/>
</dbReference>
<evidence type="ECO:0000256" key="2">
    <source>
        <dbReference type="ARBA" id="ARBA00022801"/>
    </source>
</evidence>
<proteinExistence type="inferred from homology"/>
<dbReference type="EMBL" id="PGFZ01000004">
    <property type="protein sequence ID" value="POZ51828.1"/>
    <property type="molecule type" value="Genomic_DNA"/>
</dbReference>
<dbReference type="InterPro" id="IPR029058">
    <property type="entry name" value="AB_hydrolase_fold"/>
</dbReference>
<comment type="similarity">
    <text evidence="1">Belongs to the AB hydrolase superfamily. AB hydrolase 2 family.</text>
</comment>
<evidence type="ECO:0000256" key="1">
    <source>
        <dbReference type="ARBA" id="ARBA00006499"/>
    </source>
</evidence>
<dbReference type="GO" id="GO:0016787">
    <property type="term" value="F:hydrolase activity"/>
    <property type="evidence" value="ECO:0007669"/>
    <property type="project" value="UniProtKB-KW"/>
</dbReference>
<name>A0A2S5CM26_9GAMM</name>
<evidence type="ECO:0000313" key="5">
    <source>
        <dbReference type="Proteomes" id="UP000237423"/>
    </source>
</evidence>
<dbReference type="Proteomes" id="UP000237423">
    <property type="component" value="Unassembled WGS sequence"/>
</dbReference>
<dbReference type="InterPro" id="IPR003140">
    <property type="entry name" value="PLipase/COase/thioEstase"/>
</dbReference>
<dbReference type="PANTHER" id="PTHR10655:SF17">
    <property type="entry name" value="LYSOPHOSPHOLIPASE-LIKE PROTEIN 1"/>
    <property type="match status" value="1"/>
</dbReference>
<dbReference type="Gene3D" id="3.40.50.1820">
    <property type="entry name" value="alpha/beta hydrolase"/>
    <property type="match status" value="1"/>
</dbReference>